<evidence type="ECO:0000259" key="1">
    <source>
        <dbReference type="PROSITE" id="PS50006"/>
    </source>
</evidence>
<dbReference type="InterPro" id="IPR046883">
    <property type="entry name" value="T6SS_FHA_C"/>
</dbReference>
<dbReference type="NCBIfam" id="TIGR03354">
    <property type="entry name" value="VI_FHA"/>
    <property type="match status" value="1"/>
</dbReference>
<reference evidence="2 3" key="1">
    <citation type="submission" date="2019-06" db="EMBL/GenBank/DDBJ databases">
        <title>Whole genome shotgun sequence of Zoogloea ramigera NBRC 15342.</title>
        <authorList>
            <person name="Hosoyama A."/>
            <person name="Uohara A."/>
            <person name="Ohji S."/>
            <person name="Ichikawa N."/>
        </authorList>
    </citation>
    <scope>NUCLEOTIDE SEQUENCE [LARGE SCALE GENOMIC DNA]</scope>
    <source>
        <strain evidence="2 3">NBRC 15342</strain>
    </source>
</reference>
<dbReference type="AlphaFoldDB" id="A0A4Y4CW60"/>
<dbReference type="Pfam" id="PF00498">
    <property type="entry name" value="FHA"/>
    <property type="match status" value="1"/>
</dbReference>
<gene>
    <name evidence="2" type="ORF">ZRA01_32110</name>
</gene>
<dbReference type="CDD" id="cd00060">
    <property type="entry name" value="FHA"/>
    <property type="match status" value="1"/>
</dbReference>
<dbReference type="RefSeq" id="WP_141354163.1">
    <property type="nucleotide sequence ID" value="NZ_BJNV01000067.1"/>
</dbReference>
<evidence type="ECO:0000313" key="2">
    <source>
        <dbReference type="EMBL" id="GEC97138.1"/>
    </source>
</evidence>
<dbReference type="OrthoDB" id="273564at2"/>
<accession>A0A4Y4CW60</accession>
<keyword evidence="3" id="KW-1185">Reference proteome</keyword>
<proteinExistence type="predicted"/>
<dbReference type="Pfam" id="PF20232">
    <property type="entry name" value="T6SS_FHA_C"/>
    <property type="match status" value="1"/>
</dbReference>
<dbReference type="InterPro" id="IPR008984">
    <property type="entry name" value="SMAD_FHA_dom_sf"/>
</dbReference>
<dbReference type="Proteomes" id="UP000318422">
    <property type="component" value="Unassembled WGS sequence"/>
</dbReference>
<name>A0A4Y4CW60_ZOORA</name>
<sequence length="571" mass="59147">MRISVISFNGAPLPGPLGFDFDSRGGAIGREEGNELTLPDPERHISRVQARIEFDGANFVFVDMGGNPSSVNGRPVGKGNRVVLTGGERLSIGGYVLEAGFDHAAPVFSNPTQVASGADPLGLFGGAPAGSPLFADPFAGVQAGPAAPAVASAPPPAAGDDPFAVFLASARPAPAATPAAAAHDPFAPPPAPPPARVDVLGLGAGRESSVDALFGLAGGVPQDPFFGTPLGEPAPSAAPASPAAVDPLALFGGPAAPLPGAEPQRDDAPLLNQAFTPPRAEIPAAVELTQVVAPRPAGPAAEASPAASAGMVFSWDQAPPAAPVVAPAPGVPAAPPETPPAPAARVEVSIERVEPPPPPSPQAVQPAVPVGHDVLMEAFLRGLGVPVRLPAGLTPELMEQIGVMLREATQGTLELLTARALTKREVRAEVTMIVSKGNNPLKFSPDVGFALSQLLAPQGRGFMPPQEAMRDAYDDLRAHQFGFMAGMRAALAGVLKRFEPEALEQRVVARSLLDNLLPGSRKARLWDLFAQMYGEISQEAEDDFHALFGREFLRAYEEQVERLQAEREPDR</sequence>
<dbReference type="Gene3D" id="2.60.200.20">
    <property type="match status" value="1"/>
</dbReference>
<dbReference type="InterPro" id="IPR000253">
    <property type="entry name" value="FHA_dom"/>
</dbReference>
<organism evidence="2 3">
    <name type="scientific">Zoogloea ramigera</name>
    <dbReference type="NCBI Taxonomy" id="350"/>
    <lineage>
        <taxon>Bacteria</taxon>
        <taxon>Pseudomonadati</taxon>
        <taxon>Pseudomonadota</taxon>
        <taxon>Betaproteobacteria</taxon>
        <taxon>Rhodocyclales</taxon>
        <taxon>Zoogloeaceae</taxon>
        <taxon>Zoogloea</taxon>
    </lineage>
</organism>
<evidence type="ECO:0000313" key="3">
    <source>
        <dbReference type="Proteomes" id="UP000318422"/>
    </source>
</evidence>
<feature type="domain" description="FHA" evidence="1">
    <location>
        <begin position="26"/>
        <end position="76"/>
    </location>
</feature>
<protein>
    <recommendedName>
        <fullName evidence="1">FHA domain-containing protein</fullName>
    </recommendedName>
</protein>
<dbReference type="PROSITE" id="PS50006">
    <property type="entry name" value="FHA_DOMAIN"/>
    <property type="match status" value="1"/>
</dbReference>
<dbReference type="SUPFAM" id="SSF49879">
    <property type="entry name" value="SMAD/FHA domain"/>
    <property type="match status" value="1"/>
</dbReference>
<dbReference type="SMART" id="SM00240">
    <property type="entry name" value="FHA"/>
    <property type="match status" value="1"/>
</dbReference>
<dbReference type="EMBL" id="BJNV01000067">
    <property type="protein sequence ID" value="GEC97138.1"/>
    <property type="molecule type" value="Genomic_DNA"/>
</dbReference>
<dbReference type="InterPro" id="IPR017735">
    <property type="entry name" value="T6SS_FHA"/>
</dbReference>
<comment type="caution">
    <text evidence="2">The sequence shown here is derived from an EMBL/GenBank/DDBJ whole genome shotgun (WGS) entry which is preliminary data.</text>
</comment>